<reference evidence="1 2" key="1">
    <citation type="submission" date="2024-04" db="EMBL/GenBank/DDBJ databases">
        <authorList>
            <person name="Fracassetti M."/>
        </authorList>
    </citation>
    <scope>NUCLEOTIDE SEQUENCE [LARGE SCALE GENOMIC DNA]</scope>
</reference>
<dbReference type="EMBL" id="OZ034820">
    <property type="protein sequence ID" value="CAL1398756.1"/>
    <property type="molecule type" value="Genomic_DNA"/>
</dbReference>
<dbReference type="AlphaFoldDB" id="A0AAV2FK99"/>
<keyword evidence="2" id="KW-1185">Reference proteome</keyword>
<protein>
    <submittedName>
        <fullName evidence="1">Uncharacterized protein</fullName>
    </submittedName>
</protein>
<accession>A0AAV2FK99</accession>
<dbReference type="Proteomes" id="UP001497516">
    <property type="component" value="Chromosome 7"/>
</dbReference>
<proteinExistence type="predicted"/>
<evidence type="ECO:0000313" key="1">
    <source>
        <dbReference type="EMBL" id="CAL1398756.1"/>
    </source>
</evidence>
<name>A0AAV2FK99_9ROSI</name>
<organism evidence="1 2">
    <name type="scientific">Linum trigynum</name>
    <dbReference type="NCBI Taxonomy" id="586398"/>
    <lineage>
        <taxon>Eukaryota</taxon>
        <taxon>Viridiplantae</taxon>
        <taxon>Streptophyta</taxon>
        <taxon>Embryophyta</taxon>
        <taxon>Tracheophyta</taxon>
        <taxon>Spermatophyta</taxon>
        <taxon>Magnoliopsida</taxon>
        <taxon>eudicotyledons</taxon>
        <taxon>Gunneridae</taxon>
        <taxon>Pentapetalae</taxon>
        <taxon>rosids</taxon>
        <taxon>fabids</taxon>
        <taxon>Malpighiales</taxon>
        <taxon>Linaceae</taxon>
        <taxon>Linum</taxon>
    </lineage>
</organism>
<gene>
    <name evidence="1" type="ORF">LTRI10_LOCUS38973</name>
</gene>
<evidence type="ECO:0000313" key="2">
    <source>
        <dbReference type="Proteomes" id="UP001497516"/>
    </source>
</evidence>
<sequence>MVAQHSSLFVQQQQVAAAAAAATMGEASAARLQIVVTRLSRRSFSCCRRRGPGVRLRREDLKDSRLPCASEEI</sequence>